<evidence type="ECO:0000256" key="7">
    <source>
        <dbReference type="ARBA" id="ARBA00022723"/>
    </source>
</evidence>
<comment type="similarity">
    <text evidence="3 14">Belongs to the CRISPR-associated exonuclease Cas4 family.</text>
</comment>
<keyword evidence="6 14" id="KW-0540">Nuclease</keyword>
<dbReference type="InterPro" id="IPR011604">
    <property type="entry name" value="PDDEXK-like_dom_sf"/>
</dbReference>
<sequence>MITGTTVKHYVYCPRIVHLEALGFRERVTQYMVEGKEKEEEAYEDLSPKLPLEKGKFYSTEGLSGFPDFIVRGQWVSPLDVKVSNKVRLDHKAEVLFYCYLMELSGERVKEGMLYYLPVKKLVRLNYSSQEREYVKRIIKEIIISKITDPKVRQPVRKCLNCGFRRWCNPRLKSFGEA</sequence>
<evidence type="ECO:0000256" key="13">
    <source>
        <dbReference type="ARBA" id="ARBA00023211"/>
    </source>
</evidence>
<dbReference type="GO" id="GO:0051536">
    <property type="term" value="F:iron-sulfur cluster binding"/>
    <property type="evidence" value="ECO:0007669"/>
    <property type="project" value="UniProtKB-KW"/>
</dbReference>
<keyword evidence="10 14" id="KW-0408">Iron</keyword>
<dbReference type="AlphaFoldDB" id="A0A510DXL6"/>
<evidence type="ECO:0000256" key="8">
    <source>
        <dbReference type="ARBA" id="ARBA00022801"/>
    </source>
</evidence>
<evidence type="ECO:0000256" key="10">
    <source>
        <dbReference type="ARBA" id="ARBA00023004"/>
    </source>
</evidence>
<comment type="cofactor">
    <cofactor evidence="14">
        <name>Mg(2+)</name>
        <dbReference type="ChEBI" id="CHEBI:18420"/>
    </cofactor>
    <cofactor evidence="14">
        <name>Mn(2+)</name>
        <dbReference type="ChEBI" id="CHEBI:29035"/>
    </cofactor>
    <text evidence="14">Mg(2+) or Mn(2+) required for ssDNA cleavage activity.</text>
</comment>
<dbReference type="RefSeq" id="WP_054846539.1">
    <property type="nucleotide sequence ID" value="NZ_AP018929.1"/>
</dbReference>
<evidence type="ECO:0000313" key="17">
    <source>
        <dbReference type="Proteomes" id="UP000322983"/>
    </source>
</evidence>
<dbReference type="InterPro" id="IPR022765">
    <property type="entry name" value="Dna2/Cas4_DUF83"/>
</dbReference>
<proteinExistence type="inferred from homology"/>
<gene>
    <name evidence="16" type="ORF">IC006_2297</name>
</gene>
<dbReference type="EMBL" id="AP018929">
    <property type="protein sequence ID" value="BBG24963.1"/>
    <property type="molecule type" value="Genomic_DNA"/>
</dbReference>
<reference evidence="16 17" key="1">
    <citation type="journal article" date="2020" name="Int. J. Syst. Evol. Microbiol.">
        <title>Sulfuracidifex tepidarius gen. nov., sp. nov. and transfer of Sulfolobus metallicus Huber and Stetter 1992 to the genus Sulfuracidifex as Sulfuracidifex metallicus comb. nov.</title>
        <authorList>
            <person name="Itoh T."/>
            <person name="Miura T."/>
            <person name="Sakai H.D."/>
            <person name="Kato S."/>
            <person name="Ohkuma M."/>
            <person name="Takashina T."/>
        </authorList>
    </citation>
    <scope>NUCLEOTIDE SEQUENCE [LARGE SCALE GENOMIC DNA]</scope>
    <source>
        <strain evidence="16 17">IC-006</strain>
    </source>
</reference>
<dbReference type="NCBIfam" id="TIGR00372">
    <property type="entry name" value="cas4"/>
    <property type="match status" value="1"/>
</dbReference>
<name>A0A510DXL6_9CREN</name>
<comment type="cofactor">
    <cofactor evidence="1">
        <name>Mn(2+)</name>
        <dbReference type="ChEBI" id="CHEBI:29035"/>
    </cofactor>
</comment>
<comment type="cofactor">
    <cofactor evidence="2">
        <name>[4Fe-4S] cluster</name>
        <dbReference type="ChEBI" id="CHEBI:49883"/>
    </cofactor>
</comment>
<protein>
    <recommendedName>
        <fullName evidence="5 14">CRISPR-associated exonuclease Cas4</fullName>
        <ecNumber evidence="4 14">3.1.12.1</ecNumber>
    </recommendedName>
</protein>
<evidence type="ECO:0000256" key="14">
    <source>
        <dbReference type="RuleBase" id="RU365022"/>
    </source>
</evidence>
<dbReference type="InterPro" id="IPR013343">
    <property type="entry name" value="CRISPR-assoc_prot_Cas4"/>
</dbReference>
<evidence type="ECO:0000256" key="1">
    <source>
        <dbReference type="ARBA" id="ARBA00001936"/>
    </source>
</evidence>
<dbReference type="Pfam" id="PF01930">
    <property type="entry name" value="Cas_Cas4"/>
    <property type="match status" value="1"/>
</dbReference>
<keyword evidence="11 14" id="KW-0411">Iron-sulfur</keyword>
<keyword evidence="17" id="KW-1185">Reference proteome</keyword>
<evidence type="ECO:0000256" key="3">
    <source>
        <dbReference type="ARBA" id="ARBA00009189"/>
    </source>
</evidence>
<dbReference type="KEGG" id="step:IC006_2297"/>
<evidence type="ECO:0000256" key="6">
    <source>
        <dbReference type="ARBA" id="ARBA00022722"/>
    </source>
</evidence>
<dbReference type="STRING" id="1294262.GCA_001316085_02575"/>
<dbReference type="PANTHER" id="PTHR36531:SF6">
    <property type="entry name" value="DNA REPLICATION ATP-DEPENDENT HELICASE_NUCLEASE DNA2"/>
    <property type="match status" value="1"/>
</dbReference>
<dbReference type="GO" id="GO:0004527">
    <property type="term" value="F:exonuclease activity"/>
    <property type="evidence" value="ECO:0007669"/>
    <property type="project" value="UniProtKB-KW"/>
</dbReference>
<evidence type="ECO:0000256" key="11">
    <source>
        <dbReference type="ARBA" id="ARBA00023014"/>
    </source>
</evidence>
<keyword evidence="9 14" id="KW-0269">Exonuclease</keyword>
<dbReference type="InterPro" id="IPR051827">
    <property type="entry name" value="Cas4_exonuclease"/>
</dbReference>
<dbReference type="GO" id="GO:0051607">
    <property type="term" value="P:defense response to virus"/>
    <property type="evidence" value="ECO:0007669"/>
    <property type="project" value="UniProtKB-KW"/>
</dbReference>
<evidence type="ECO:0000256" key="4">
    <source>
        <dbReference type="ARBA" id="ARBA00012768"/>
    </source>
</evidence>
<evidence type="ECO:0000256" key="9">
    <source>
        <dbReference type="ARBA" id="ARBA00022839"/>
    </source>
</evidence>
<evidence type="ECO:0000256" key="5">
    <source>
        <dbReference type="ARBA" id="ARBA00020049"/>
    </source>
</evidence>
<dbReference type="GeneID" id="41716028"/>
<keyword evidence="8 14" id="KW-0378">Hydrolase</keyword>
<keyword evidence="7 14" id="KW-0479">Metal-binding</keyword>
<evidence type="ECO:0000313" key="16">
    <source>
        <dbReference type="EMBL" id="BBG24963.1"/>
    </source>
</evidence>
<dbReference type="PANTHER" id="PTHR36531">
    <property type="entry name" value="CRISPR-ASSOCIATED EXONUCLEASE CAS4"/>
    <property type="match status" value="1"/>
</dbReference>
<dbReference type="EC" id="3.1.12.1" evidence="4 14"/>
<dbReference type="Gene3D" id="3.90.320.10">
    <property type="match status" value="1"/>
</dbReference>
<organism evidence="16 17">
    <name type="scientific">Sulfuracidifex tepidarius</name>
    <dbReference type="NCBI Taxonomy" id="1294262"/>
    <lineage>
        <taxon>Archaea</taxon>
        <taxon>Thermoproteota</taxon>
        <taxon>Thermoprotei</taxon>
        <taxon>Sulfolobales</taxon>
        <taxon>Sulfolobaceae</taxon>
        <taxon>Sulfuracidifex</taxon>
    </lineage>
</organism>
<comment type="cofactor">
    <cofactor evidence="14">
        <name>iron-sulfur cluster</name>
        <dbReference type="ChEBI" id="CHEBI:30408"/>
    </cofactor>
</comment>
<dbReference type="Proteomes" id="UP000322983">
    <property type="component" value="Chromosome"/>
</dbReference>
<evidence type="ECO:0000256" key="2">
    <source>
        <dbReference type="ARBA" id="ARBA00001966"/>
    </source>
</evidence>
<keyword evidence="12 14" id="KW-0051">Antiviral defense</keyword>
<evidence type="ECO:0000256" key="12">
    <source>
        <dbReference type="ARBA" id="ARBA00023118"/>
    </source>
</evidence>
<comment type="function">
    <text evidence="14">CRISPR (clustered regularly interspaced short palindromic repeat) is an adaptive immune system that provides protection against mobile genetic elements (viruses, transposable elements and conjugative plasmids). CRISPR clusters contain sequences complementary to antecedent mobile elements and target invading nucleic acids. CRISPR clusters are transcribed and processed into CRISPR RNA (crRNA).</text>
</comment>
<keyword evidence="13 14" id="KW-0464">Manganese</keyword>
<evidence type="ECO:0000259" key="15">
    <source>
        <dbReference type="Pfam" id="PF01930"/>
    </source>
</evidence>
<dbReference type="OrthoDB" id="26676at2157"/>
<feature type="domain" description="DUF83" evidence="15">
    <location>
        <begin position="3"/>
        <end position="169"/>
    </location>
</feature>
<dbReference type="GO" id="GO:0046872">
    <property type="term" value="F:metal ion binding"/>
    <property type="evidence" value="ECO:0007669"/>
    <property type="project" value="UniProtKB-KW"/>
</dbReference>
<accession>A0A510DXL6</accession>